<dbReference type="EMBL" id="MCGO01000005">
    <property type="protein sequence ID" value="ORY51637.1"/>
    <property type="molecule type" value="Genomic_DNA"/>
</dbReference>
<protein>
    <submittedName>
        <fullName evidence="1">Uncharacterized protein</fullName>
    </submittedName>
</protein>
<sequence length="122" mass="14147">MNDAFEFNTKMIQTEKLRAEEHKTRGNKVLARNYTPSSPYFSQQVNKLTSSVDNPLFQPEHLNSTNLKTFVDSVKASSDKYTHEMNQLMHKIETETMQDAQQARLVSARISHVKDMLMKRRG</sequence>
<reference evidence="1 2" key="1">
    <citation type="submission" date="2016-07" db="EMBL/GenBank/DDBJ databases">
        <title>Pervasive Adenine N6-methylation of Active Genes in Fungi.</title>
        <authorList>
            <consortium name="DOE Joint Genome Institute"/>
            <person name="Mondo S.J."/>
            <person name="Dannebaum R.O."/>
            <person name="Kuo R.C."/>
            <person name="Labutti K."/>
            <person name="Haridas S."/>
            <person name="Kuo A."/>
            <person name="Salamov A."/>
            <person name="Ahrendt S.R."/>
            <person name="Lipzen A."/>
            <person name="Sullivan W."/>
            <person name="Andreopoulos W.B."/>
            <person name="Clum A."/>
            <person name="Lindquist E."/>
            <person name="Daum C."/>
            <person name="Ramamoorthy G.K."/>
            <person name="Gryganskyi A."/>
            <person name="Culley D."/>
            <person name="Magnuson J.K."/>
            <person name="James T.Y."/>
            <person name="O'Malley M.A."/>
            <person name="Stajich J.E."/>
            <person name="Spatafora J.W."/>
            <person name="Visel A."/>
            <person name="Grigoriev I.V."/>
        </authorList>
    </citation>
    <scope>NUCLEOTIDE SEQUENCE [LARGE SCALE GENOMIC DNA]</scope>
    <source>
        <strain evidence="1 2">JEL800</strain>
    </source>
</reference>
<organism evidence="1 2">
    <name type="scientific">Rhizoclosmatium globosum</name>
    <dbReference type="NCBI Taxonomy" id="329046"/>
    <lineage>
        <taxon>Eukaryota</taxon>
        <taxon>Fungi</taxon>
        <taxon>Fungi incertae sedis</taxon>
        <taxon>Chytridiomycota</taxon>
        <taxon>Chytridiomycota incertae sedis</taxon>
        <taxon>Chytridiomycetes</taxon>
        <taxon>Chytridiales</taxon>
        <taxon>Chytriomycetaceae</taxon>
        <taxon>Rhizoclosmatium</taxon>
    </lineage>
</organism>
<proteinExistence type="predicted"/>
<gene>
    <name evidence="1" type="ORF">BCR33DRAFT_712656</name>
</gene>
<dbReference type="AlphaFoldDB" id="A0A1Y2CXD1"/>
<accession>A0A1Y2CXD1</accession>
<name>A0A1Y2CXD1_9FUNG</name>
<comment type="caution">
    <text evidence="1">The sequence shown here is derived from an EMBL/GenBank/DDBJ whole genome shotgun (WGS) entry which is preliminary data.</text>
</comment>
<evidence type="ECO:0000313" key="1">
    <source>
        <dbReference type="EMBL" id="ORY51637.1"/>
    </source>
</evidence>
<dbReference type="Proteomes" id="UP000193642">
    <property type="component" value="Unassembled WGS sequence"/>
</dbReference>
<evidence type="ECO:0000313" key="2">
    <source>
        <dbReference type="Proteomes" id="UP000193642"/>
    </source>
</evidence>
<keyword evidence="2" id="KW-1185">Reference proteome</keyword>
<dbReference type="OrthoDB" id="2144978at2759"/>